<feature type="compositionally biased region" description="Basic and acidic residues" evidence="1">
    <location>
        <begin position="78"/>
        <end position="109"/>
    </location>
</feature>
<dbReference type="Proteomes" id="UP000218334">
    <property type="component" value="Unassembled WGS sequence"/>
</dbReference>
<evidence type="ECO:0000256" key="1">
    <source>
        <dbReference type="SAM" id="MobiDB-lite"/>
    </source>
</evidence>
<gene>
    <name evidence="2" type="ORF">ARMSODRAFT_951127</name>
</gene>
<protein>
    <submittedName>
        <fullName evidence="2">Uncharacterized protein</fullName>
    </submittedName>
</protein>
<sequence>MSIIALARLSRPLRTSCKRYLSRINTPQDDSDIEHLIDAHDRKMTRLQDSYQNKIDELWKQVLRLKSAKFKRELREMRKPAKRKWEREREREEEREWRRKWKREEEESKSTGSLTELELTVYTGPTIWNV</sequence>
<evidence type="ECO:0000313" key="3">
    <source>
        <dbReference type="Proteomes" id="UP000218334"/>
    </source>
</evidence>
<accession>A0A2H3C744</accession>
<name>A0A2H3C744_9AGAR</name>
<feature type="region of interest" description="Disordered" evidence="1">
    <location>
        <begin position="78"/>
        <end position="110"/>
    </location>
</feature>
<dbReference type="EMBL" id="KZ293418">
    <property type="protein sequence ID" value="PBK75062.1"/>
    <property type="molecule type" value="Genomic_DNA"/>
</dbReference>
<dbReference type="AlphaFoldDB" id="A0A2H3C744"/>
<evidence type="ECO:0000313" key="2">
    <source>
        <dbReference type="EMBL" id="PBK75062.1"/>
    </source>
</evidence>
<keyword evidence="3" id="KW-1185">Reference proteome</keyword>
<organism evidence="2 3">
    <name type="scientific">Armillaria solidipes</name>
    <dbReference type="NCBI Taxonomy" id="1076256"/>
    <lineage>
        <taxon>Eukaryota</taxon>
        <taxon>Fungi</taxon>
        <taxon>Dikarya</taxon>
        <taxon>Basidiomycota</taxon>
        <taxon>Agaricomycotina</taxon>
        <taxon>Agaricomycetes</taxon>
        <taxon>Agaricomycetidae</taxon>
        <taxon>Agaricales</taxon>
        <taxon>Marasmiineae</taxon>
        <taxon>Physalacriaceae</taxon>
        <taxon>Armillaria</taxon>
    </lineage>
</organism>
<reference evidence="3" key="1">
    <citation type="journal article" date="2017" name="Nat. Ecol. Evol.">
        <title>Genome expansion and lineage-specific genetic innovations in the forest pathogenic fungi Armillaria.</title>
        <authorList>
            <person name="Sipos G."/>
            <person name="Prasanna A.N."/>
            <person name="Walter M.C."/>
            <person name="O'Connor E."/>
            <person name="Balint B."/>
            <person name="Krizsan K."/>
            <person name="Kiss B."/>
            <person name="Hess J."/>
            <person name="Varga T."/>
            <person name="Slot J."/>
            <person name="Riley R."/>
            <person name="Boka B."/>
            <person name="Rigling D."/>
            <person name="Barry K."/>
            <person name="Lee J."/>
            <person name="Mihaltcheva S."/>
            <person name="LaButti K."/>
            <person name="Lipzen A."/>
            <person name="Waldron R."/>
            <person name="Moloney N.M."/>
            <person name="Sperisen C."/>
            <person name="Kredics L."/>
            <person name="Vagvoelgyi C."/>
            <person name="Patrignani A."/>
            <person name="Fitzpatrick D."/>
            <person name="Nagy I."/>
            <person name="Doyle S."/>
            <person name="Anderson J.B."/>
            <person name="Grigoriev I.V."/>
            <person name="Gueldener U."/>
            <person name="Muensterkoetter M."/>
            <person name="Nagy L.G."/>
        </authorList>
    </citation>
    <scope>NUCLEOTIDE SEQUENCE [LARGE SCALE GENOMIC DNA]</scope>
    <source>
        <strain evidence="3">28-4</strain>
    </source>
</reference>
<proteinExistence type="predicted"/>